<dbReference type="InterPro" id="IPR000878">
    <property type="entry name" value="4pyrrol_Mease"/>
</dbReference>
<keyword evidence="7" id="KW-0949">S-adenosyl-L-methionine</keyword>
<dbReference type="InterPro" id="IPR014777">
    <property type="entry name" value="4pyrrole_Mease_sub1"/>
</dbReference>
<evidence type="ECO:0000256" key="7">
    <source>
        <dbReference type="ARBA" id="ARBA00022691"/>
    </source>
</evidence>
<accession>A0ABQ7I0Q4</accession>
<proteinExistence type="inferred from homology"/>
<dbReference type="Gene3D" id="3.40.1010.10">
    <property type="entry name" value="Cobalt-precorrin-4 Transmethylase, Domain 1"/>
    <property type="match status" value="1"/>
</dbReference>
<dbReference type="PANTHER" id="PTHR10882">
    <property type="entry name" value="DIPHTHINE SYNTHASE"/>
    <property type="match status" value="1"/>
</dbReference>
<dbReference type="Pfam" id="PF00590">
    <property type="entry name" value="TP_methylase"/>
    <property type="match status" value="1"/>
</dbReference>
<dbReference type="NCBIfam" id="TIGR00522">
    <property type="entry name" value="dph5"/>
    <property type="match status" value="1"/>
</dbReference>
<evidence type="ECO:0000256" key="5">
    <source>
        <dbReference type="ARBA" id="ARBA00022603"/>
    </source>
</evidence>
<dbReference type="InterPro" id="IPR004551">
    <property type="entry name" value="Dphthn_synthase"/>
</dbReference>
<organism evidence="10 11">
    <name type="scientific">Astathelohania contejeani</name>
    <dbReference type="NCBI Taxonomy" id="164912"/>
    <lineage>
        <taxon>Eukaryota</taxon>
        <taxon>Fungi</taxon>
        <taxon>Fungi incertae sedis</taxon>
        <taxon>Microsporidia</taxon>
        <taxon>Astathelohaniidae</taxon>
        <taxon>Astathelohania</taxon>
    </lineage>
</organism>
<evidence type="ECO:0000256" key="8">
    <source>
        <dbReference type="ARBA" id="ARBA00048752"/>
    </source>
</evidence>
<keyword evidence="11" id="KW-1185">Reference proteome</keyword>
<dbReference type="CDD" id="cd11647">
    <property type="entry name" value="DHP5_DphB"/>
    <property type="match status" value="1"/>
</dbReference>
<comment type="catalytic activity">
    <reaction evidence="8">
        <text>2-[(3S)-amino-3-carboxypropyl]-L-histidyl-[translation elongation factor 2] + 4 S-adenosyl-L-methionine = diphthine methyl ester-[translation elongation factor 2] + 4 S-adenosyl-L-homocysteine + 3 H(+)</text>
        <dbReference type="Rhea" id="RHEA:42652"/>
        <dbReference type="Rhea" id="RHEA-COMP:9749"/>
        <dbReference type="Rhea" id="RHEA-COMP:10173"/>
        <dbReference type="ChEBI" id="CHEBI:15378"/>
        <dbReference type="ChEBI" id="CHEBI:57856"/>
        <dbReference type="ChEBI" id="CHEBI:59789"/>
        <dbReference type="ChEBI" id="CHEBI:73995"/>
        <dbReference type="ChEBI" id="CHEBI:79005"/>
        <dbReference type="EC" id="2.1.1.314"/>
    </reaction>
</comment>
<gene>
    <name evidence="10" type="primary">DPH5</name>
    <name evidence="10" type="ORF">TCON_0754</name>
</gene>
<evidence type="ECO:0000256" key="1">
    <source>
        <dbReference type="ARBA" id="ARBA00004006"/>
    </source>
</evidence>
<dbReference type="HAMAP" id="MF_01084">
    <property type="entry name" value="Diphthine_synth"/>
    <property type="match status" value="1"/>
</dbReference>
<evidence type="ECO:0000313" key="10">
    <source>
        <dbReference type="EMBL" id="KAF7684041.1"/>
    </source>
</evidence>
<feature type="domain" description="Tetrapyrrole methylase" evidence="9">
    <location>
        <begin position="1"/>
        <end position="222"/>
    </location>
</feature>
<comment type="function">
    <text evidence="1">S-adenosyl-L-methionine-dependent methyltransferase that catalyzes four methylations of the modified target histidine residue in translation elongation factor 2 (EF-2), to form an intermediate called diphthine methyl ester. The four successive methylation reactions represent the second step of diphthamide biosynthesis.</text>
</comment>
<keyword evidence="6" id="KW-0808">Transferase</keyword>
<evidence type="ECO:0000313" key="11">
    <source>
        <dbReference type="Proteomes" id="UP001516464"/>
    </source>
</evidence>
<comment type="similarity">
    <text evidence="3">Belongs to the diphthine synthase family.</text>
</comment>
<evidence type="ECO:0000259" key="9">
    <source>
        <dbReference type="Pfam" id="PF00590"/>
    </source>
</evidence>
<evidence type="ECO:0000256" key="4">
    <source>
        <dbReference type="ARBA" id="ARBA00011927"/>
    </source>
</evidence>
<keyword evidence="5" id="KW-0489">Methyltransferase</keyword>
<reference evidence="10 11" key="1">
    <citation type="submission" date="2019-01" db="EMBL/GenBank/DDBJ databases">
        <title>Genomes sequencing and comparative genomics of infectious freshwater microsporidia, Cucumispora dikerogammari and Thelohania contejeani.</title>
        <authorList>
            <person name="Cormier A."/>
            <person name="Giraud I."/>
            <person name="Wattier R."/>
            <person name="Teixeira M."/>
            <person name="Grandjean F."/>
            <person name="Rigaud T."/>
            <person name="Cordaux R."/>
        </authorList>
    </citation>
    <scope>NUCLEOTIDE SEQUENCE [LARGE SCALE GENOMIC DNA]</scope>
    <source>
        <strain evidence="10">T1</strain>
        <tissue evidence="10">Spores</tissue>
    </source>
</reference>
<dbReference type="Proteomes" id="UP001516464">
    <property type="component" value="Unassembled WGS sequence"/>
</dbReference>
<comment type="caution">
    <text evidence="10">The sequence shown here is derived from an EMBL/GenBank/DDBJ whole genome shotgun (WGS) entry which is preliminary data.</text>
</comment>
<sequence length="254" mass="29255">MLYLIGLGLEYEKDISIRGYEAIKKSKYIYLENYTSLLQVNKEKLESFYKKEIILATRMCLEQTEIIINQAQEHIVSVLVIGTPLFATTHTELLLRAQKHGIKTQVVHNASILNVMGSCGLYSYTFGRTVSIVKFTETWKPTSFYDAIKNNYEAGLHTLCLLDLKVDEKESWYMDGHIALNQLLEAEEITRYNLLNTYTKIFVICRFGCENQKIYFDSIGNLLNLDFGPPLHSLIIPGPMDRIEEELVNDMFKS</sequence>
<dbReference type="PANTHER" id="PTHR10882:SF0">
    <property type="entry name" value="DIPHTHINE METHYL ESTER SYNTHASE"/>
    <property type="match status" value="1"/>
</dbReference>
<protein>
    <recommendedName>
        <fullName evidence="4">diphthine methyl ester synthase</fullName>
        <ecNumber evidence="4">2.1.1.314</ecNumber>
    </recommendedName>
</protein>
<dbReference type="SUPFAM" id="SSF53790">
    <property type="entry name" value="Tetrapyrrole methylase"/>
    <property type="match status" value="1"/>
</dbReference>
<comment type="pathway">
    <text evidence="2">Protein modification; peptidyl-diphthamide biosynthesis.</text>
</comment>
<dbReference type="InterPro" id="IPR014776">
    <property type="entry name" value="4pyrrole_Mease_sub2"/>
</dbReference>
<evidence type="ECO:0000256" key="3">
    <source>
        <dbReference type="ARBA" id="ARBA00006729"/>
    </source>
</evidence>
<evidence type="ECO:0000256" key="6">
    <source>
        <dbReference type="ARBA" id="ARBA00022679"/>
    </source>
</evidence>
<dbReference type="EC" id="2.1.1.314" evidence="4"/>
<name>A0ABQ7I0Q4_9MICR</name>
<dbReference type="InterPro" id="IPR035996">
    <property type="entry name" value="4pyrrol_Methylase_sf"/>
</dbReference>
<dbReference type="Gene3D" id="3.30.950.10">
    <property type="entry name" value="Methyltransferase, Cobalt-precorrin-4 Transmethylase, Domain 2"/>
    <property type="match status" value="1"/>
</dbReference>
<evidence type="ECO:0000256" key="2">
    <source>
        <dbReference type="ARBA" id="ARBA00005156"/>
    </source>
</evidence>
<dbReference type="PIRSF" id="PIRSF036432">
    <property type="entry name" value="Diphthine_synth"/>
    <property type="match status" value="1"/>
</dbReference>
<dbReference type="EMBL" id="SBIQ01000032">
    <property type="protein sequence ID" value="KAF7684041.1"/>
    <property type="molecule type" value="Genomic_DNA"/>
</dbReference>